<comment type="caution">
    <text evidence="2">The sequence shown here is derived from an EMBL/GenBank/DDBJ whole genome shotgun (WGS) entry which is preliminary data.</text>
</comment>
<organism evidence="2 3">
    <name type="scientific">Pedobacter cryoconitis</name>
    <dbReference type="NCBI Taxonomy" id="188932"/>
    <lineage>
        <taxon>Bacteria</taxon>
        <taxon>Pseudomonadati</taxon>
        <taxon>Bacteroidota</taxon>
        <taxon>Sphingobacteriia</taxon>
        <taxon>Sphingobacteriales</taxon>
        <taxon>Sphingobacteriaceae</taxon>
        <taxon>Pedobacter</taxon>
    </lineage>
</organism>
<dbReference type="Gene3D" id="2.60.120.10">
    <property type="entry name" value="Jelly Rolls"/>
    <property type="match status" value="1"/>
</dbReference>
<dbReference type="AlphaFoldDB" id="A0A327SKE5"/>
<accession>A0A327SKE5</accession>
<evidence type="ECO:0000313" key="2">
    <source>
        <dbReference type="EMBL" id="RAJ29208.1"/>
    </source>
</evidence>
<dbReference type="CDD" id="cd00038">
    <property type="entry name" value="CAP_ED"/>
    <property type="match status" value="1"/>
</dbReference>
<dbReference type="OrthoDB" id="1044733at2"/>
<dbReference type="InterPro" id="IPR000595">
    <property type="entry name" value="cNMP-bd_dom"/>
</dbReference>
<reference evidence="2 3" key="1">
    <citation type="submission" date="2018-06" db="EMBL/GenBank/DDBJ databases">
        <title>Genomic Encyclopedia of Archaeal and Bacterial Type Strains, Phase II (KMG-II): from individual species to whole genera.</title>
        <authorList>
            <person name="Goeker M."/>
        </authorList>
    </citation>
    <scope>NUCLEOTIDE SEQUENCE [LARGE SCALE GENOMIC DNA]</scope>
    <source>
        <strain evidence="2 3">DSM 14825</strain>
    </source>
</reference>
<dbReference type="PROSITE" id="PS50042">
    <property type="entry name" value="CNMP_BINDING_3"/>
    <property type="match status" value="1"/>
</dbReference>
<dbReference type="Pfam" id="PF00027">
    <property type="entry name" value="cNMP_binding"/>
    <property type="match status" value="1"/>
</dbReference>
<gene>
    <name evidence="2" type="ORF">LY11_02912</name>
</gene>
<name>A0A327SKE5_9SPHI</name>
<dbReference type="InterPro" id="IPR014710">
    <property type="entry name" value="RmlC-like_jellyroll"/>
</dbReference>
<evidence type="ECO:0000313" key="3">
    <source>
        <dbReference type="Proteomes" id="UP000249754"/>
    </source>
</evidence>
<feature type="domain" description="Cyclic nucleotide-binding" evidence="1">
    <location>
        <begin position="23"/>
        <end position="116"/>
    </location>
</feature>
<dbReference type="InterPro" id="IPR018490">
    <property type="entry name" value="cNMP-bd_dom_sf"/>
</dbReference>
<sequence length="194" mass="22198">MGQENLVSFLKNTNLISSAVAAEIADHFIRKIISKNQFQLSAGKICDEYLFLEKGYMRAFAQDTEGHEVTTNFYTQGQVIFEVSSFFNRTRSQENIQALTDCEGWSINYEQLNNLFHTLPEFRDFGRSVLVKGFAAFKNRTLSMITETAEGRYEQLLMANPEIFQHAPLKNIASYLGVTDTSLSRIRKELSKKK</sequence>
<evidence type="ECO:0000259" key="1">
    <source>
        <dbReference type="PROSITE" id="PS50042"/>
    </source>
</evidence>
<dbReference type="EMBL" id="QLLR01000014">
    <property type="protein sequence ID" value="RAJ29208.1"/>
    <property type="molecule type" value="Genomic_DNA"/>
</dbReference>
<protein>
    <submittedName>
        <fullName evidence="2">CRP-like cAMP-binding protein</fullName>
    </submittedName>
</protein>
<dbReference type="Proteomes" id="UP000249754">
    <property type="component" value="Unassembled WGS sequence"/>
</dbReference>
<proteinExistence type="predicted"/>
<dbReference type="RefSeq" id="WP_111634370.1">
    <property type="nucleotide sequence ID" value="NZ_QLLR01000014.1"/>
</dbReference>
<dbReference type="SUPFAM" id="SSF51206">
    <property type="entry name" value="cAMP-binding domain-like"/>
    <property type="match status" value="1"/>
</dbReference>